<dbReference type="Pfam" id="PF01758">
    <property type="entry name" value="SBF"/>
    <property type="match status" value="1"/>
</dbReference>
<keyword evidence="4 5" id="KW-0472">Membrane</keyword>
<gene>
    <name evidence="6" type="ORF">METZ01_LOCUS383773</name>
</gene>
<proteinExistence type="predicted"/>
<feature type="transmembrane region" description="Helical" evidence="5">
    <location>
        <begin position="31"/>
        <end position="53"/>
    </location>
</feature>
<accession>A0A382U9I4</accession>
<sequence length="73" mass="8230">MLANCFPIWVIGGATLALWEPTTATWFQPTWIPLFLGIIMLSMGLTLSLEDFLRIFEIPRSIIIGIGLQYSVM</sequence>
<reference evidence="6" key="1">
    <citation type="submission" date="2018-05" db="EMBL/GenBank/DDBJ databases">
        <authorList>
            <person name="Lanie J.A."/>
            <person name="Ng W.-L."/>
            <person name="Kazmierczak K.M."/>
            <person name="Andrzejewski T.M."/>
            <person name="Davidsen T.M."/>
            <person name="Wayne K.J."/>
            <person name="Tettelin H."/>
            <person name="Glass J.I."/>
            <person name="Rusch D."/>
            <person name="Podicherti R."/>
            <person name="Tsui H.-C.T."/>
            <person name="Winkler M.E."/>
        </authorList>
    </citation>
    <scope>NUCLEOTIDE SEQUENCE</scope>
</reference>
<dbReference type="InterPro" id="IPR002657">
    <property type="entry name" value="BilAc:Na_symport/Acr3"/>
</dbReference>
<dbReference type="EMBL" id="UINC01142535">
    <property type="protein sequence ID" value="SVD30919.1"/>
    <property type="molecule type" value="Genomic_DNA"/>
</dbReference>
<feature type="non-terminal residue" evidence="6">
    <location>
        <position position="73"/>
    </location>
</feature>
<dbReference type="PANTHER" id="PTHR10361:SF28">
    <property type="entry name" value="P3 PROTEIN-RELATED"/>
    <property type="match status" value="1"/>
</dbReference>
<evidence type="ECO:0000256" key="5">
    <source>
        <dbReference type="SAM" id="Phobius"/>
    </source>
</evidence>
<dbReference type="AlphaFoldDB" id="A0A382U9I4"/>
<evidence type="ECO:0000256" key="3">
    <source>
        <dbReference type="ARBA" id="ARBA00022989"/>
    </source>
</evidence>
<dbReference type="InterPro" id="IPR038770">
    <property type="entry name" value="Na+/solute_symporter_sf"/>
</dbReference>
<dbReference type="PANTHER" id="PTHR10361">
    <property type="entry name" value="SODIUM-BILE ACID COTRANSPORTER"/>
    <property type="match status" value="1"/>
</dbReference>
<comment type="subcellular location">
    <subcellularLocation>
        <location evidence="1">Membrane</location>
        <topology evidence="1">Multi-pass membrane protein</topology>
    </subcellularLocation>
</comment>
<dbReference type="Gene3D" id="1.20.1530.20">
    <property type="match status" value="1"/>
</dbReference>
<keyword evidence="3 5" id="KW-1133">Transmembrane helix</keyword>
<evidence type="ECO:0000256" key="2">
    <source>
        <dbReference type="ARBA" id="ARBA00022692"/>
    </source>
</evidence>
<evidence type="ECO:0000256" key="1">
    <source>
        <dbReference type="ARBA" id="ARBA00004141"/>
    </source>
</evidence>
<dbReference type="GO" id="GO:0016020">
    <property type="term" value="C:membrane"/>
    <property type="evidence" value="ECO:0007669"/>
    <property type="project" value="UniProtKB-SubCell"/>
</dbReference>
<organism evidence="6">
    <name type="scientific">marine metagenome</name>
    <dbReference type="NCBI Taxonomy" id="408172"/>
    <lineage>
        <taxon>unclassified sequences</taxon>
        <taxon>metagenomes</taxon>
        <taxon>ecological metagenomes</taxon>
    </lineage>
</organism>
<keyword evidence="2 5" id="KW-0812">Transmembrane</keyword>
<evidence type="ECO:0000256" key="4">
    <source>
        <dbReference type="ARBA" id="ARBA00023136"/>
    </source>
</evidence>
<dbReference type="InterPro" id="IPR004710">
    <property type="entry name" value="Bilac:Na_transpt"/>
</dbReference>
<evidence type="ECO:0008006" key="7">
    <source>
        <dbReference type="Google" id="ProtNLM"/>
    </source>
</evidence>
<evidence type="ECO:0000313" key="6">
    <source>
        <dbReference type="EMBL" id="SVD30919.1"/>
    </source>
</evidence>
<protein>
    <recommendedName>
        <fullName evidence="7">Bile acid:sodium symporter</fullName>
    </recommendedName>
</protein>
<name>A0A382U9I4_9ZZZZ</name>